<dbReference type="RefSeq" id="WP_369725952.1">
    <property type="nucleotide sequence ID" value="NZ_CP165734.1"/>
</dbReference>
<organism evidence="7">
    <name type="scientific">Bradyrhizobium sp. LLZ17</name>
    <dbReference type="NCBI Taxonomy" id="3239388"/>
    <lineage>
        <taxon>Bacteria</taxon>
        <taxon>Pseudomonadati</taxon>
        <taxon>Pseudomonadota</taxon>
        <taxon>Alphaproteobacteria</taxon>
        <taxon>Hyphomicrobiales</taxon>
        <taxon>Nitrobacteraceae</taxon>
        <taxon>Bradyrhizobium</taxon>
    </lineage>
</organism>
<dbReference type="AlphaFoldDB" id="A0AB39XS45"/>
<dbReference type="Pfam" id="PF00111">
    <property type="entry name" value="Fer2"/>
    <property type="match status" value="1"/>
</dbReference>
<reference evidence="7" key="1">
    <citation type="submission" date="2024-08" db="EMBL/GenBank/DDBJ databases">
        <authorList>
            <person name="Chaddad Z."/>
            <person name="Lamrabet M."/>
            <person name="Bouhnik O."/>
            <person name="Alami S."/>
            <person name="Wipf D."/>
            <person name="Courty P.E."/>
            <person name="Missbah El Idrissi M."/>
        </authorList>
    </citation>
    <scope>NUCLEOTIDE SEQUENCE</scope>
    <source>
        <strain evidence="7">LLZ17</strain>
    </source>
</reference>
<name>A0AB39XS45_9BRAD</name>
<dbReference type="Pfam" id="PF01799">
    <property type="entry name" value="Fer2_2"/>
    <property type="match status" value="1"/>
</dbReference>
<dbReference type="InterPro" id="IPR002888">
    <property type="entry name" value="2Fe-2S-bd"/>
</dbReference>
<dbReference type="SUPFAM" id="SSF47741">
    <property type="entry name" value="CO dehydrogenase ISP C-domain like"/>
    <property type="match status" value="1"/>
</dbReference>
<evidence type="ECO:0000256" key="2">
    <source>
        <dbReference type="ARBA" id="ARBA00022723"/>
    </source>
</evidence>
<dbReference type="FunFam" id="1.10.150.120:FF:000003">
    <property type="entry name" value="Carbon monoxide dehydrogenase, small subunit"/>
    <property type="match status" value="1"/>
</dbReference>
<dbReference type="PROSITE" id="PS00197">
    <property type="entry name" value="2FE2S_FER_1"/>
    <property type="match status" value="1"/>
</dbReference>
<gene>
    <name evidence="7" type="ORF">AB8Z38_15455</name>
</gene>
<dbReference type="CDD" id="cd00207">
    <property type="entry name" value="fer2"/>
    <property type="match status" value="1"/>
</dbReference>
<dbReference type="InterPro" id="IPR036010">
    <property type="entry name" value="2Fe-2S_ferredoxin-like_sf"/>
</dbReference>
<proteinExistence type="predicted"/>
<dbReference type="InterPro" id="IPR052914">
    <property type="entry name" value="Aldehyde_Oxdr_Iron-Sulfur"/>
</dbReference>
<dbReference type="InterPro" id="IPR006058">
    <property type="entry name" value="2Fe2S_fd_BS"/>
</dbReference>
<protein>
    <submittedName>
        <fullName evidence="7">(2Fe-2S)-binding protein</fullName>
    </submittedName>
</protein>
<keyword evidence="5" id="KW-0411">Iron-sulfur</keyword>
<dbReference type="InterPro" id="IPR001041">
    <property type="entry name" value="2Fe-2S_ferredoxin-type"/>
</dbReference>
<dbReference type="Gene3D" id="1.10.150.120">
    <property type="entry name" value="[2Fe-2S]-binding domain"/>
    <property type="match status" value="1"/>
</dbReference>
<accession>A0AB39XS45</accession>
<dbReference type="GO" id="GO:0016903">
    <property type="term" value="F:oxidoreductase activity, acting on the aldehyde or oxo group of donors"/>
    <property type="evidence" value="ECO:0007669"/>
    <property type="project" value="TreeGrafter"/>
</dbReference>
<evidence type="ECO:0000256" key="4">
    <source>
        <dbReference type="ARBA" id="ARBA00023004"/>
    </source>
</evidence>
<dbReference type="InterPro" id="IPR012675">
    <property type="entry name" value="Beta-grasp_dom_sf"/>
</dbReference>
<dbReference type="SUPFAM" id="SSF54292">
    <property type="entry name" value="2Fe-2S ferredoxin-like"/>
    <property type="match status" value="1"/>
</dbReference>
<sequence length="204" mass="21486">MRDKTGSRSVGFDRRAFMAGVAGSALIPMPARAVAEGAQSPTAQDPTLPVDVTLRVNGQDKRLHIDARTTVLDALREHLGLTGSKKGCDHGQCGACTVLIGERRVVSCLTLALAAEGQEITTIEGLATGDRLHPMQQAFVDNDAFQCGYCTPGQIMSAIACVKEGHAGSDADIREYMSGNICRCAAYPNIVAAVKQAAPEIMKG</sequence>
<dbReference type="InterPro" id="IPR036884">
    <property type="entry name" value="2Fe-2S-bd_dom_sf"/>
</dbReference>
<dbReference type="EMBL" id="CP165734">
    <property type="protein sequence ID" value="XDV60603.1"/>
    <property type="molecule type" value="Genomic_DNA"/>
</dbReference>
<keyword evidence="2" id="KW-0479">Metal-binding</keyword>
<evidence type="ECO:0000259" key="6">
    <source>
        <dbReference type="PROSITE" id="PS51085"/>
    </source>
</evidence>
<evidence type="ECO:0000313" key="7">
    <source>
        <dbReference type="EMBL" id="XDV60603.1"/>
    </source>
</evidence>
<keyword evidence="4" id="KW-0408">Iron</keyword>
<dbReference type="GO" id="GO:0046872">
    <property type="term" value="F:metal ion binding"/>
    <property type="evidence" value="ECO:0007669"/>
    <property type="project" value="UniProtKB-KW"/>
</dbReference>
<keyword evidence="1" id="KW-0001">2Fe-2S</keyword>
<dbReference type="Gene3D" id="3.10.20.30">
    <property type="match status" value="1"/>
</dbReference>
<evidence type="ECO:0000256" key="5">
    <source>
        <dbReference type="ARBA" id="ARBA00023014"/>
    </source>
</evidence>
<dbReference type="FunFam" id="3.10.20.30:FF:000020">
    <property type="entry name" value="Xanthine dehydrogenase iron-sulfur subunit"/>
    <property type="match status" value="1"/>
</dbReference>
<dbReference type="PROSITE" id="PS51085">
    <property type="entry name" value="2FE2S_FER_2"/>
    <property type="match status" value="1"/>
</dbReference>
<dbReference type="PANTHER" id="PTHR45331:SF2">
    <property type="entry name" value="OXIDOREDUCTASE WITH IRON-SULFUR SUBUNIT"/>
    <property type="match status" value="1"/>
</dbReference>
<dbReference type="GO" id="GO:0051537">
    <property type="term" value="F:2 iron, 2 sulfur cluster binding"/>
    <property type="evidence" value="ECO:0007669"/>
    <property type="project" value="UniProtKB-KW"/>
</dbReference>
<evidence type="ECO:0000256" key="1">
    <source>
        <dbReference type="ARBA" id="ARBA00022714"/>
    </source>
</evidence>
<feature type="domain" description="2Fe-2S ferredoxin-type" evidence="6">
    <location>
        <begin position="50"/>
        <end position="126"/>
    </location>
</feature>
<dbReference type="PANTHER" id="PTHR45331">
    <property type="entry name" value="OXIDOREDUCTASE, IRON-SULPHUR BINDING SUBUNIT-RELATED-RELATED"/>
    <property type="match status" value="1"/>
</dbReference>
<evidence type="ECO:0000256" key="3">
    <source>
        <dbReference type="ARBA" id="ARBA00023002"/>
    </source>
</evidence>
<keyword evidence="3" id="KW-0560">Oxidoreductase</keyword>